<organism evidence="3 4">
    <name type="scientific">Magallana gigas</name>
    <name type="common">Pacific oyster</name>
    <name type="synonym">Crassostrea gigas</name>
    <dbReference type="NCBI Taxonomy" id="29159"/>
    <lineage>
        <taxon>Eukaryota</taxon>
        <taxon>Metazoa</taxon>
        <taxon>Spiralia</taxon>
        <taxon>Lophotrochozoa</taxon>
        <taxon>Mollusca</taxon>
        <taxon>Bivalvia</taxon>
        <taxon>Autobranchia</taxon>
        <taxon>Pteriomorphia</taxon>
        <taxon>Ostreida</taxon>
        <taxon>Ostreoidea</taxon>
        <taxon>Ostreidae</taxon>
        <taxon>Magallana</taxon>
    </lineage>
</organism>
<reference evidence="3" key="1">
    <citation type="submission" date="2022-08" db="UniProtKB">
        <authorList>
            <consortium name="EnsemblMetazoa"/>
        </authorList>
    </citation>
    <scope>IDENTIFICATION</scope>
    <source>
        <strain evidence="3">05x7-T-G4-1.051#20</strain>
    </source>
</reference>
<name>A0A8W8MI96_MAGGI</name>
<feature type="signal peptide" evidence="1">
    <location>
        <begin position="1"/>
        <end position="22"/>
    </location>
</feature>
<evidence type="ECO:0000256" key="1">
    <source>
        <dbReference type="SAM" id="SignalP"/>
    </source>
</evidence>
<protein>
    <recommendedName>
        <fullName evidence="2">DUF6589 domain-containing protein</fullName>
    </recommendedName>
</protein>
<dbReference type="Pfam" id="PF20231">
    <property type="entry name" value="DUF6589"/>
    <property type="match status" value="1"/>
</dbReference>
<dbReference type="PROSITE" id="PS51257">
    <property type="entry name" value="PROKAR_LIPOPROTEIN"/>
    <property type="match status" value="1"/>
</dbReference>
<evidence type="ECO:0000313" key="4">
    <source>
        <dbReference type="Proteomes" id="UP000005408"/>
    </source>
</evidence>
<evidence type="ECO:0000313" key="3">
    <source>
        <dbReference type="EnsemblMetazoa" id="G32440.1:cds"/>
    </source>
</evidence>
<dbReference type="InterPro" id="IPR046496">
    <property type="entry name" value="DUF6589"/>
</dbReference>
<feature type="chain" id="PRO_5036480160" description="DUF6589 domain-containing protein" evidence="1">
    <location>
        <begin position="23"/>
        <end position="714"/>
    </location>
</feature>
<keyword evidence="4" id="KW-1185">Reference proteome</keyword>
<proteinExistence type="predicted"/>
<dbReference type="EnsemblMetazoa" id="G32440.1">
    <property type="protein sequence ID" value="G32440.1:cds"/>
    <property type="gene ID" value="G32440"/>
</dbReference>
<accession>A0A8W8MI96</accession>
<dbReference type="AlphaFoldDB" id="A0A8W8MI96"/>
<keyword evidence="1" id="KW-0732">Signal</keyword>
<evidence type="ECO:0000259" key="2">
    <source>
        <dbReference type="Pfam" id="PF20231"/>
    </source>
</evidence>
<dbReference type="Proteomes" id="UP000005408">
    <property type="component" value="Unassembled WGS sequence"/>
</dbReference>
<sequence>MLERRLMGTCSWLCAFLSSCRTKPPPKGQPAKEGCACAEPYLGRESRTRPCCLVIKKSRASSDSGVRIKRNIATRNFDISRSTLWANGVIPYQNASDSFELRYKNTVTKPSPRAVDTSVSTQASPGISLRVVTCTNENIATPTKCITPTKMTLLHTPTPRKIKGAYSWDSNSIGGMKAKVSYKGQNDRKVRTKIKTEGVVYKNNPLILRGSTTEDIHSTDFLKIANELKEKAPVFSQMLKDTMNTTKPIGLVSSAAVILHHRDHNMSLIRHGVGQLLDYGRATDETIDLLRCLGFSVGCSATHKKQVSLIDIQKKKAENTLLCQFIYQEFYKPSSSFEQGTLYHLRNVIHREDVTGKDEVVRAYRAHYAFVEDALDAFILGATMDVMGLNDLNGSPQQWNPSILSMYSNKKQLSWLRNLAETVINKHINLQGTTHLQDLVEEAAKLDSQNDMLHSMFDAVIKQYICTCQKKYNKIGHFKRHLEKEHNWHFPTAAPKEPKKEDKVAVWRSSFMKAALILRDTCDAYEMGDGNRIFLNAKFEMLYANVAGHTKYQLWLWRMMAYEQAILTPKQAFEYKWNTTANLNGTIDGNIPNDTLVDICVQLVKKKIKEQDSNFTFDSAKNTALSCQIQDELRESNRHQVSIKPFGKSRTKARNSSDINLMLTELMAGNIFKNIQGRQFENFKNMKDVFEKVNLHKLYIWISKQKKRASYEMM</sequence>
<feature type="domain" description="DUF6589" evidence="2">
    <location>
        <begin position="324"/>
        <end position="648"/>
    </location>
</feature>